<reference evidence="3" key="1">
    <citation type="journal article" date="2015" name="BMC Genomics">
        <title>Draft genome of a commonly misdiagnosed multidrug resistant pathogen Candida auris.</title>
        <authorList>
            <person name="Chatterjee S."/>
            <person name="Alampalli S.V."/>
            <person name="Nageshan R.K."/>
            <person name="Chettiar S.T."/>
            <person name="Joshi S."/>
            <person name="Tatu U.S."/>
        </authorList>
    </citation>
    <scope>NUCLEOTIDE SEQUENCE [LARGE SCALE GENOMIC DNA]</scope>
    <source>
        <strain evidence="3">6684</strain>
    </source>
</reference>
<keyword evidence="1" id="KW-0812">Transmembrane</keyword>
<evidence type="ECO:0000313" key="3">
    <source>
        <dbReference type="Proteomes" id="UP000037122"/>
    </source>
</evidence>
<proteinExistence type="predicted"/>
<organism evidence="2 3">
    <name type="scientific">Candidozyma auris</name>
    <name type="common">Yeast</name>
    <name type="synonym">Candida auris</name>
    <dbReference type="NCBI Taxonomy" id="498019"/>
    <lineage>
        <taxon>Eukaryota</taxon>
        <taxon>Fungi</taxon>
        <taxon>Dikarya</taxon>
        <taxon>Ascomycota</taxon>
        <taxon>Saccharomycotina</taxon>
        <taxon>Pichiomycetes</taxon>
        <taxon>Metschnikowiaceae</taxon>
        <taxon>Candidozyma</taxon>
    </lineage>
</organism>
<gene>
    <name evidence="2" type="ORF">QG37_00910</name>
</gene>
<keyword evidence="1" id="KW-0472">Membrane</keyword>
<accession>A0A0L0P6V0</accession>
<dbReference type="EMBL" id="LGST01000007">
    <property type="protein sequence ID" value="KNE01975.1"/>
    <property type="molecule type" value="Genomic_DNA"/>
</dbReference>
<sequence>MGSDKSGQRILIDQLTVVHSREPPARRSEEEACNCASIRRWLKKKVLKVVSVRILLFLGNLLLKAWVHLG</sequence>
<protein>
    <submittedName>
        <fullName evidence="2">Uncharacterized protein</fullName>
    </submittedName>
</protein>
<name>A0A0L0P6V0_CANAR</name>
<keyword evidence="1" id="KW-1133">Transmembrane helix</keyword>
<dbReference type="AlphaFoldDB" id="A0A0L0P6V0"/>
<feature type="transmembrane region" description="Helical" evidence="1">
    <location>
        <begin position="46"/>
        <end position="67"/>
    </location>
</feature>
<evidence type="ECO:0000256" key="1">
    <source>
        <dbReference type="SAM" id="Phobius"/>
    </source>
</evidence>
<comment type="caution">
    <text evidence="2">The sequence shown here is derived from an EMBL/GenBank/DDBJ whole genome shotgun (WGS) entry which is preliminary data.</text>
</comment>
<evidence type="ECO:0000313" key="2">
    <source>
        <dbReference type="EMBL" id="KNE01975.1"/>
    </source>
</evidence>
<dbReference type="Proteomes" id="UP000037122">
    <property type="component" value="Unassembled WGS sequence"/>
</dbReference>